<protein>
    <submittedName>
        <fullName evidence="2">Uncharacterized protein</fullName>
    </submittedName>
</protein>
<keyword evidence="1" id="KW-0812">Transmembrane</keyword>
<feature type="transmembrane region" description="Helical" evidence="1">
    <location>
        <begin position="81"/>
        <end position="98"/>
    </location>
</feature>
<keyword evidence="1" id="KW-1133">Transmembrane helix</keyword>
<sequence>MYQDRRQWARAAYSIGLLLMVMWLIEPEQLIQLAKWQEARELWWGTGFIQSVFFTIGAGLIFPKAKKLDMDLLDEVGSDAWQFVIGFYVAGVGWFIAML</sequence>
<feature type="transmembrane region" description="Helical" evidence="1">
    <location>
        <begin position="12"/>
        <end position="30"/>
    </location>
</feature>
<evidence type="ECO:0000313" key="2">
    <source>
        <dbReference type="EMBL" id="UJS23360.1"/>
    </source>
</evidence>
<reference evidence="2" key="1">
    <citation type="journal article" date="2022" name="Microorganisms">
        <title>Two New Species of Filamentous Sulfur Bacteria of the Genus Thiothrix, Thiothrix winogradskyi sp. nov. and 'Candidatus Thiothrix sulfatifontis' sp. nov.</title>
        <authorList>
            <person name="Ravin N.V."/>
            <person name="Rossetti S."/>
            <person name="Beletsky A.V."/>
            <person name="Kadnikov V.V."/>
            <person name="Rudenko T.S."/>
            <person name="Smolyakov D.D."/>
            <person name="Moskvitina M.I."/>
            <person name="Gureeva M.V."/>
            <person name="Mardanov A.V."/>
            <person name="Grabovich M.Y."/>
        </authorList>
    </citation>
    <scope>NUCLEOTIDE SEQUENCE</scope>
    <source>
        <strain evidence="2">CT3</strain>
    </source>
</reference>
<dbReference type="EMBL" id="CP091244">
    <property type="protein sequence ID" value="UJS23360.1"/>
    <property type="molecule type" value="Genomic_DNA"/>
</dbReference>
<dbReference type="Proteomes" id="UP001054801">
    <property type="component" value="Chromosome"/>
</dbReference>
<name>A0ABY3SXB4_9GAMM</name>
<keyword evidence="1" id="KW-0472">Membrane</keyword>
<feature type="transmembrane region" description="Helical" evidence="1">
    <location>
        <begin position="42"/>
        <end position="61"/>
    </location>
</feature>
<dbReference type="RefSeq" id="WP_236497402.1">
    <property type="nucleotide sequence ID" value="NZ_CP091244.1"/>
</dbReference>
<evidence type="ECO:0000256" key="1">
    <source>
        <dbReference type="SAM" id="Phobius"/>
    </source>
</evidence>
<gene>
    <name evidence="2" type="ORF">L2Y54_15615</name>
</gene>
<organism evidence="2 3">
    <name type="scientific">Thiothrix winogradskyi</name>
    <dbReference type="NCBI Taxonomy" id="96472"/>
    <lineage>
        <taxon>Bacteria</taxon>
        <taxon>Pseudomonadati</taxon>
        <taxon>Pseudomonadota</taxon>
        <taxon>Gammaproteobacteria</taxon>
        <taxon>Thiotrichales</taxon>
        <taxon>Thiotrichaceae</taxon>
        <taxon>Thiothrix</taxon>
    </lineage>
</organism>
<evidence type="ECO:0000313" key="3">
    <source>
        <dbReference type="Proteomes" id="UP001054801"/>
    </source>
</evidence>
<keyword evidence="3" id="KW-1185">Reference proteome</keyword>
<accession>A0ABY3SXB4</accession>
<proteinExistence type="predicted"/>